<evidence type="ECO:0000313" key="3">
    <source>
        <dbReference type="Proteomes" id="UP000799118"/>
    </source>
</evidence>
<dbReference type="Proteomes" id="UP000799118">
    <property type="component" value="Unassembled WGS sequence"/>
</dbReference>
<protein>
    <submittedName>
        <fullName evidence="2">Uncharacterized protein</fullName>
    </submittedName>
</protein>
<keyword evidence="1" id="KW-1133">Transmembrane helix</keyword>
<evidence type="ECO:0000256" key="1">
    <source>
        <dbReference type="SAM" id="Phobius"/>
    </source>
</evidence>
<sequence>MSDAMGIESKISGHRNQSMSYYCIATRILAVYIFSWMWISLSAIDDSHPSLRFAKIDQLDLHCDGPGSPQGQ</sequence>
<dbReference type="AlphaFoldDB" id="A0A6A4GZY3"/>
<keyword evidence="1" id="KW-0472">Membrane</keyword>
<feature type="transmembrane region" description="Helical" evidence="1">
    <location>
        <begin position="21"/>
        <end position="39"/>
    </location>
</feature>
<keyword evidence="3" id="KW-1185">Reference proteome</keyword>
<proteinExistence type="predicted"/>
<dbReference type="EMBL" id="ML769641">
    <property type="protein sequence ID" value="KAE9390930.1"/>
    <property type="molecule type" value="Genomic_DNA"/>
</dbReference>
<reference evidence="2" key="1">
    <citation type="journal article" date="2019" name="Environ. Microbiol.">
        <title>Fungal ecological strategies reflected in gene transcription - a case study of two litter decomposers.</title>
        <authorList>
            <person name="Barbi F."/>
            <person name="Kohler A."/>
            <person name="Barry K."/>
            <person name="Baskaran P."/>
            <person name="Daum C."/>
            <person name="Fauchery L."/>
            <person name="Ihrmark K."/>
            <person name="Kuo A."/>
            <person name="LaButti K."/>
            <person name="Lipzen A."/>
            <person name="Morin E."/>
            <person name="Grigoriev I.V."/>
            <person name="Henrissat B."/>
            <person name="Lindahl B."/>
            <person name="Martin F."/>
        </authorList>
    </citation>
    <scope>NUCLEOTIDE SEQUENCE</scope>
    <source>
        <strain evidence="2">JB14</strain>
    </source>
</reference>
<keyword evidence="1" id="KW-0812">Transmembrane</keyword>
<gene>
    <name evidence="2" type="ORF">BT96DRAFT_324769</name>
</gene>
<evidence type="ECO:0000313" key="2">
    <source>
        <dbReference type="EMBL" id="KAE9390930.1"/>
    </source>
</evidence>
<name>A0A6A4GZY3_9AGAR</name>
<organism evidence="2 3">
    <name type="scientific">Gymnopus androsaceus JB14</name>
    <dbReference type="NCBI Taxonomy" id="1447944"/>
    <lineage>
        <taxon>Eukaryota</taxon>
        <taxon>Fungi</taxon>
        <taxon>Dikarya</taxon>
        <taxon>Basidiomycota</taxon>
        <taxon>Agaricomycotina</taxon>
        <taxon>Agaricomycetes</taxon>
        <taxon>Agaricomycetidae</taxon>
        <taxon>Agaricales</taxon>
        <taxon>Marasmiineae</taxon>
        <taxon>Omphalotaceae</taxon>
        <taxon>Gymnopus</taxon>
    </lineage>
</organism>
<accession>A0A6A4GZY3</accession>